<evidence type="ECO:0000313" key="6">
    <source>
        <dbReference type="EMBL" id="EGG11674.1"/>
    </source>
</evidence>
<dbReference type="Gene3D" id="3.40.5.10">
    <property type="entry name" value="Ribosomal protein L9, N-terminal domain"/>
    <property type="match status" value="1"/>
</dbReference>
<keyword evidence="3" id="KW-0687">Ribonucleoprotein</keyword>
<proteinExistence type="inferred from homology"/>
<dbReference type="OrthoDB" id="5555409at2759"/>
<accession>F4R851</accession>
<keyword evidence="2" id="KW-0689">Ribosomal protein</keyword>
<dbReference type="InterPro" id="IPR000244">
    <property type="entry name" value="Ribosomal_bL9"/>
</dbReference>
<evidence type="ECO:0000256" key="4">
    <source>
        <dbReference type="SAM" id="MobiDB-lite"/>
    </source>
</evidence>
<keyword evidence="7" id="KW-1185">Reference proteome</keyword>
<dbReference type="GeneID" id="18935736"/>
<protein>
    <recommendedName>
        <fullName evidence="5">Ribosomal protein L9 domain-containing protein</fullName>
    </recommendedName>
</protein>
<dbReference type="InterPro" id="IPR020070">
    <property type="entry name" value="Ribosomal_bL9_N"/>
</dbReference>
<name>F4R851_MELLP</name>
<sequence length="276" mass="31303">MSKLRNLSLSPLRPSSRSSNSQIQSSSSSNQSSNFSSTSLHQVWVQKKLDVKLRVDHPELGKSGQVIRVKPGHMRQRLYPSGQALYCAKDGIPFHHLNPIHSIKSPPIAPSPGLSRPIIESIKRLGIKINLNKQEIKQTEELRELWIREHNLNSPELSNQIEPITNLNKSSLKTIVNPIPKGLKENLRSLMNSFDDLKPLIVFKRTGPNHSESLYASIKPEEIIEELSLKLNDRFDLSDLKEWIKIKEIYAIQKDGKERIKGKSNGIKSLGDHLIR</sequence>
<organism evidence="7">
    <name type="scientific">Melampsora larici-populina (strain 98AG31 / pathotype 3-4-7)</name>
    <name type="common">Poplar leaf rust fungus</name>
    <dbReference type="NCBI Taxonomy" id="747676"/>
    <lineage>
        <taxon>Eukaryota</taxon>
        <taxon>Fungi</taxon>
        <taxon>Dikarya</taxon>
        <taxon>Basidiomycota</taxon>
        <taxon>Pucciniomycotina</taxon>
        <taxon>Pucciniomycetes</taxon>
        <taxon>Pucciniales</taxon>
        <taxon>Melampsoraceae</taxon>
        <taxon>Melampsora</taxon>
    </lineage>
</organism>
<dbReference type="GO" id="GO:0003735">
    <property type="term" value="F:structural constituent of ribosome"/>
    <property type="evidence" value="ECO:0007669"/>
    <property type="project" value="InterPro"/>
</dbReference>
<dbReference type="Pfam" id="PF01281">
    <property type="entry name" value="Ribosomal_L9_N"/>
    <property type="match status" value="1"/>
</dbReference>
<dbReference type="GO" id="GO:1990904">
    <property type="term" value="C:ribonucleoprotein complex"/>
    <property type="evidence" value="ECO:0007669"/>
    <property type="project" value="UniProtKB-KW"/>
</dbReference>
<dbReference type="GO" id="GO:0006412">
    <property type="term" value="P:translation"/>
    <property type="evidence" value="ECO:0007669"/>
    <property type="project" value="InterPro"/>
</dbReference>
<dbReference type="InterPro" id="IPR009027">
    <property type="entry name" value="Ribosomal_bL9/RNase_H1_N"/>
</dbReference>
<dbReference type="RefSeq" id="XP_007405309.1">
    <property type="nucleotide sequence ID" value="XM_007405247.1"/>
</dbReference>
<dbReference type="GO" id="GO:0005840">
    <property type="term" value="C:ribosome"/>
    <property type="evidence" value="ECO:0007669"/>
    <property type="project" value="UniProtKB-KW"/>
</dbReference>
<dbReference type="HOGENOM" id="CLU_1008589_0_0_1"/>
<dbReference type="InterPro" id="IPR036935">
    <property type="entry name" value="Ribosomal_bL9_N_sf"/>
</dbReference>
<dbReference type="Proteomes" id="UP000001072">
    <property type="component" value="Unassembled WGS sequence"/>
</dbReference>
<dbReference type="PANTHER" id="PTHR21368">
    <property type="entry name" value="50S RIBOSOMAL PROTEIN L9"/>
    <property type="match status" value="1"/>
</dbReference>
<dbReference type="SUPFAM" id="SSF55658">
    <property type="entry name" value="L9 N-domain-like"/>
    <property type="match status" value="1"/>
</dbReference>
<feature type="domain" description="Ribosomal protein L9" evidence="5">
    <location>
        <begin position="51"/>
        <end position="88"/>
    </location>
</feature>
<evidence type="ECO:0000256" key="3">
    <source>
        <dbReference type="ARBA" id="ARBA00023274"/>
    </source>
</evidence>
<evidence type="ECO:0000256" key="2">
    <source>
        <dbReference type="ARBA" id="ARBA00022980"/>
    </source>
</evidence>
<evidence type="ECO:0000259" key="5">
    <source>
        <dbReference type="Pfam" id="PF01281"/>
    </source>
</evidence>
<reference evidence="7" key="1">
    <citation type="journal article" date="2011" name="Proc. Natl. Acad. Sci. U.S.A.">
        <title>Obligate biotrophy features unraveled by the genomic analysis of rust fungi.</title>
        <authorList>
            <person name="Duplessis S."/>
            <person name="Cuomo C.A."/>
            <person name="Lin Y.-C."/>
            <person name="Aerts A."/>
            <person name="Tisserant E."/>
            <person name="Veneault-Fourrey C."/>
            <person name="Joly D.L."/>
            <person name="Hacquard S."/>
            <person name="Amselem J."/>
            <person name="Cantarel B.L."/>
            <person name="Chiu R."/>
            <person name="Coutinho P.M."/>
            <person name="Feau N."/>
            <person name="Field M."/>
            <person name="Frey P."/>
            <person name="Gelhaye E."/>
            <person name="Goldberg J."/>
            <person name="Grabherr M.G."/>
            <person name="Kodira C.D."/>
            <person name="Kohler A."/>
            <person name="Kuees U."/>
            <person name="Lindquist E.A."/>
            <person name="Lucas S.M."/>
            <person name="Mago R."/>
            <person name="Mauceli E."/>
            <person name="Morin E."/>
            <person name="Murat C."/>
            <person name="Pangilinan J.L."/>
            <person name="Park R."/>
            <person name="Pearson M."/>
            <person name="Quesneville H."/>
            <person name="Rouhier N."/>
            <person name="Sakthikumar S."/>
            <person name="Salamov A.A."/>
            <person name="Schmutz J."/>
            <person name="Selles B."/>
            <person name="Shapiro H."/>
            <person name="Tanguay P."/>
            <person name="Tuskan G.A."/>
            <person name="Henrissat B."/>
            <person name="Van de Peer Y."/>
            <person name="Rouze P."/>
            <person name="Ellis J.G."/>
            <person name="Dodds P.N."/>
            <person name="Schein J.E."/>
            <person name="Zhong S."/>
            <person name="Hamelin R.C."/>
            <person name="Grigoriev I.V."/>
            <person name="Szabo L.J."/>
            <person name="Martin F."/>
        </authorList>
    </citation>
    <scope>NUCLEOTIDE SEQUENCE [LARGE SCALE GENOMIC DNA]</scope>
    <source>
        <strain evidence="7">98AG31 / pathotype 3-4-7</strain>
    </source>
</reference>
<feature type="region of interest" description="Disordered" evidence="4">
    <location>
        <begin position="1"/>
        <end position="35"/>
    </location>
</feature>
<comment type="similarity">
    <text evidence="1">Belongs to the bacterial ribosomal protein bL9 family.</text>
</comment>
<dbReference type="EMBL" id="GL883092">
    <property type="protein sequence ID" value="EGG11674.1"/>
    <property type="molecule type" value="Genomic_DNA"/>
</dbReference>
<dbReference type="InParanoid" id="F4R851"/>
<evidence type="ECO:0000313" key="7">
    <source>
        <dbReference type="Proteomes" id="UP000001072"/>
    </source>
</evidence>
<gene>
    <name evidence="6" type="ORF">MELLADRAFT_90947</name>
</gene>
<evidence type="ECO:0000256" key="1">
    <source>
        <dbReference type="ARBA" id="ARBA00010605"/>
    </source>
</evidence>
<dbReference type="AlphaFoldDB" id="F4R851"/>
<dbReference type="KEGG" id="mlr:MELLADRAFT_90947"/>
<dbReference type="VEuPathDB" id="FungiDB:MELLADRAFT_90947"/>